<name>A0A3B1CEZ7_9ZZZZ</name>
<dbReference type="InterPro" id="IPR036565">
    <property type="entry name" value="Mur-like_cat_sf"/>
</dbReference>
<dbReference type="InterPro" id="IPR051046">
    <property type="entry name" value="MurCDEF_CellWall_CoF430Synth"/>
</dbReference>
<feature type="domain" description="Mur ligase C-terminal" evidence="12">
    <location>
        <begin position="320"/>
        <end position="444"/>
    </location>
</feature>
<dbReference type="GO" id="GO:0071555">
    <property type="term" value="P:cell wall organization"/>
    <property type="evidence" value="ECO:0007669"/>
    <property type="project" value="UniProtKB-KW"/>
</dbReference>
<keyword evidence="6" id="KW-0133">Cell shape</keyword>
<accession>A0A3B1CEZ7</accession>
<keyword evidence="3" id="KW-0132">Cell division</keyword>
<dbReference type="PANTHER" id="PTHR43024">
    <property type="entry name" value="UDP-N-ACETYLMURAMOYL-TRIPEPTIDE--D-ALANYL-D-ALANINE LIGASE"/>
    <property type="match status" value="1"/>
</dbReference>
<evidence type="ECO:0000313" key="14">
    <source>
        <dbReference type="EMBL" id="VAX23303.1"/>
    </source>
</evidence>
<feature type="domain" description="Mur ligase N-terminal catalytic" evidence="11">
    <location>
        <begin position="26"/>
        <end position="84"/>
    </location>
</feature>
<keyword evidence="4" id="KW-0547">Nucleotide-binding</keyword>
<dbReference type="GO" id="GO:0047480">
    <property type="term" value="F:UDP-N-acetylmuramoyl-tripeptide-D-alanyl-D-alanine ligase activity"/>
    <property type="evidence" value="ECO:0007669"/>
    <property type="project" value="InterPro"/>
</dbReference>
<dbReference type="Gene3D" id="3.40.1190.10">
    <property type="entry name" value="Mur-like, catalytic domain"/>
    <property type="match status" value="1"/>
</dbReference>
<dbReference type="GO" id="GO:0005524">
    <property type="term" value="F:ATP binding"/>
    <property type="evidence" value="ECO:0007669"/>
    <property type="project" value="UniProtKB-KW"/>
</dbReference>
<protein>
    <recommendedName>
        <fullName evidence="10">UDP-MurNAc-pentapeptide synthetase</fullName>
    </recommendedName>
</protein>
<dbReference type="AlphaFoldDB" id="A0A3B1CEZ7"/>
<dbReference type="NCBIfam" id="TIGR01143">
    <property type="entry name" value="murF"/>
    <property type="match status" value="1"/>
</dbReference>
<dbReference type="Pfam" id="PF02875">
    <property type="entry name" value="Mur_ligase_C"/>
    <property type="match status" value="1"/>
</dbReference>
<dbReference type="InterPro" id="IPR005863">
    <property type="entry name" value="UDP-N-AcMur_synth"/>
</dbReference>
<organism evidence="14">
    <name type="scientific">hydrothermal vent metagenome</name>
    <dbReference type="NCBI Taxonomy" id="652676"/>
    <lineage>
        <taxon>unclassified sequences</taxon>
        <taxon>metagenomes</taxon>
        <taxon>ecological metagenomes</taxon>
    </lineage>
</organism>
<keyword evidence="7" id="KW-0573">Peptidoglycan synthesis</keyword>
<evidence type="ECO:0000256" key="3">
    <source>
        <dbReference type="ARBA" id="ARBA00022618"/>
    </source>
</evidence>
<evidence type="ECO:0000256" key="5">
    <source>
        <dbReference type="ARBA" id="ARBA00022840"/>
    </source>
</evidence>
<dbReference type="GO" id="GO:0008360">
    <property type="term" value="P:regulation of cell shape"/>
    <property type="evidence" value="ECO:0007669"/>
    <property type="project" value="UniProtKB-KW"/>
</dbReference>
<dbReference type="InterPro" id="IPR035911">
    <property type="entry name" value="MurE/MurF_N"/>
</dbReference>
<dbReference type="Pfam" id="PF08245">
    <property type="entry name" value="Mur_ligase_M"/>
    <property type="match status" value="1"/>
</dbReference>
<evidence type="ECO:0000259" key="12">
    <source>
        <dbReference type="Pfam" id="PF02875"/>
    </source>
</evidence>
<evidence type="ECO:0000256" key="6">
    <source>
        <dbReference type="ARBA" id="ARBA00022960"/>
    </source>
</evidence>
<dbReference type="InterPro" id="IPR000713">
    <property type="entry name" value="Mur_ligase_N"/>
</dbReference>
<keyword evidence="5" id="KW-0067">ATP-binding</keyword>
<dbReference type="InterPro" id="IPR004101">
    <property type="entry name" value="Mur_ligase_C"/>
</dbReference>
<keyword evidence="9" id="KW-0961">Cell wall biogenesis/degradation</keyword>
<keyword evidence="1" id="KW-0963">Cytoplasm</keyword>
<sequence>MAEFDLKETAKAVNGRLVGGRAKKAKGVSIDSRTIAKRNIYIAIKGENFDGHNFVADAFSKGAVVAIISRPELLKDFPNKSFIVVDDTLAALQNLAGWRRRQMKKLLVIGITGSNGKTTVKEMTAAILSYKYKTLKTEGNLNNHIGVPLTLLKLTSKHEAAVIEMGMNAKGEIALLTKMAKPSIGVITNISQAHIGNFASLAKIRTAKAELIENMPKTGKAVLNADDPNSEPLIEQARLKTRTFGKNQLADVSLVDSWKNGGAGQWASVYFKGKEINAHVPLIGAHQIENALAAIAVGTLAGVDLKDMARGLNRVKPASMRMEPENLPNGALVLNDAYNANPASTEKALMAASELKKDGRLFFVFGDMKELGKKSEAAHKRIGKIAAKVGVNGIYTLGTSATFTAKEAKLKGVRSTRAKSHEQIAVALFKTIRANDVVLVKGSRSMAMEKVVNRLIELAKG</sequence>
<evidence type="ECO:0000256" key="4">
    <source>
        <dbReference type="ARBA" id="ARBA00022741"/>
    </source>
</evidence>
<dbReference type="GO" id="GO:0009252">
    <property type="term" value="P:peptidoglycan biosynthetic process"/>
    <property type="evidence" value="ECO:0007669"/>
    <property type="project" value="UniProtKB-KW"/>
</dbReference>
<dbReference type="HAMAP" id="MF_02019">
    <property type="entry name" value="MurF"/>
    <property type="match status" value="1"/>
</dbReference>
<dbReference type="Gene3D" id="3.40.1390.10">
    <property type="entry name" value="MurE/MurF, N-terminal domain"/>
    <property type="match status" value="1"/>
</dbReference>
<dbReference type="Pfam" id="PF01225">
    <property type="entry name" value="Mur_ligase"/>
    <property type="match status" value="1"/>
</dbReference>
<reference evidence="14" key="1">
    <citation type="submission" date="2018-06" db="EMBL/GenBank/DDBJ databases">
        <authorList>
            <person name="Zhirakovskaya E."/>
        </authorList>
    </citation>
    <scope>NUCLEOTIDE SEQUENCE</scope>
</reference>
<evidence type="ECO:0000256" key="8">
    <source>
        <dbReference type="ARBA" id="ARBA00023306"/>
    </source>
</evidence>
<dbReference type="InterPro" id="IPR036615">
    <property type="entry name" value="Mur_ligase_C_dom_sf"/>
</dbReference>
<evidence type="ECO:0000259" key="11">
    <source>
        <dbReference type="Pfam" id="PF01225"/>
    </source>
</evidence>
<dbReference type="GO" id="GO:0051301">
    <property type="term" value="P:cell division"/>
    <property type="evidence" value="ECO:0007669"/>
    <property type="project" value="UniProtKB-KW"/>
</dbReference>
<evidence type="ECO:0000256" key="7">
    <source>
        <dbReference type="ARBA" id="ARBA00022984"/>
    </source>
</evidence>
<evidence type="ECO:0000259" key="13">
    <source>
        <dbReference type="Pfam" id="PF08245"/>
    </source>
</evidence>
<dbReference type="EMBL" id="UOGC01000150">
    <property type="protein sequence ID" value="VAX23303.1"/>
    <property type="molecule type" value="Genomic_DNA"/>
</dbReference>
<dbReference type="SUPFAM" id="SSF63418">
    <property type="entry name" value="MurE/MurF N-terminal domain"/>
    <property type="match status" value="1"/>
</dbReference>
<feature type="domain" description="Mur ligase central" evidence="13">
    <location>
        <begin position="111"/>
        <end position="297"/>
    </location>
</feature>
<evidence type="ECO:0000256" key="10">
    <source>
        <dbReference type="ARBA" id="ARBA00031461"/>
    </source>
</evidence>
<dbReference type="Gene3D" id="3.90.190.20">
    <property type="entry name" value="Mur ligase, C-terminal domain"/>
    <property type="match status" value="1"/>
</dbReference>
<dbReference type="SUPFAM" id="SSF53244">
    <property type="entry name" value="MurD-like peptide ligases, peptide-binding domain"/>
    <property type="match status" value="1"/>
</dbReference>
<dbReference type="PANTHER" id="PTHR43024:SF1">
    <property type="entry name" value="UDP-N-ACETYLMURAMOYL-TRIPEPTIDE--D-ALANYL-D-ALANINE LIGASE"/>
    <property type="match status" value="1"/>
</dbReference>
<dbReference type="SUPFAM" id="SSF53623">
    <property type="entry name" value="MurD-like peptide ligases, catalytic domain"/>
    <property type="match status" value="1"/>
</dbReference>
<keyword evidence="2 14" id="KW-0436">Ligase</keyword>
<keyword evidence="8" id="KW-0131">Cell cycle</keyword>
<evidence type="ECO:0000256" key="9">
    <source>
        <dbReference type="ARBA" id="ARBA00023316"/>
    </source>
</evidence>
<evidence type="ECO:0000256" key="2">
    <source>
        <dbReference type="ARBA" id="ARBA00022598"/>
    </source>
</evidence>
<proteinExistence type="inferred from homology"/>
<dbReference type="InterPro" id="IPR013221">
    <property type="entry name" value="Mur_ligase_cen"/>
</dbReference>
<evidence type="ECO:0000256" key="1">
    <source>
        <dbReference type="ARBA" id="ARBA00022490"/>
    </source>
</evidence>
<gene>
    <name evidence="14" type="ORF">MNBD_NITROSPINAE01-1141</name>
</gene>